<evidence type="ECO:0000256" key="2">
    <source>
        <dbReference type="ARBA" id="ARBA00008300"/>
    </source>
</evidence>
<evidence type="ECO:0000256" key="7">
    <source>
        <dbReference type="ARBA" id="ARBA00039150"/>
    </source>
</evidence>
<dbReference type="PANTHER" id="PTHR13390">
    <property type="entry name" value="LIPASE"/>
    <property type="match status" value="1"/>
</dbReference>
<dbReference type="InterPro" id="IPR029058">
    <property type="entry name" value="AB_hydrolase_fold"/>
</dbReference>
<comment type="caution">
    <text evidence="9">The sequence shown here is derived from an EMBL/GenBank/DDBJ whole genome shotgun (WGS) entry which is preliminary data.</text>
</comment>
<dbReference type="GO" id="GO:0004771">
    <property type="term" value="F:sterol ester esterase activity"/>
    <property type="evidence" value="ECO:0007669"/>
    <property type="project" value="UniProtKB-EC"/>
</dbReference>
<dbReference type="SUPFAM" id="SSF53474">
    <property type="entry name" value="alpha/beta-Hydrolases"/>
    <property type="match status" value="1"/>
</dbReference>
<dbReference type="GO" id="GO:0019915">
    <property type="term" value="P:lipid storage"/>
    <property type="evidence" value="ECO:0007669"/>
    <property type="project" value="InterPro"/>
</dbReference>
<keyword evidence="4" id="KW-0551">Lipid droplet</keyword>
<proteinExistence type="inferred from homology"/>
<dbReference type="GO" id="GO:0005811">
    <property type="term" value="C:lipid droplet"/>
    <property type="evidence" value="ECO:0007669"/>
    <property type="project" value="UniProtKB-SubCell"/>
</dbReference>
<comment type="similarity">
    <text evidence="2">Belongs to the AB hydrolase superfamily. LDAH family.</text>
</comment>
<dbReference type="PANTHER" id="PTHR13390:SF0">
    <property type="entry name" value="LIPID DROPLET-ASSOCIATED HYDROLASE"/>
    <property type="match status" value="1"/>
</dbReference>
<protein>
    <recommendedName>
        <fullName evidence="3">Lipid droplet-associated hydrolase</fullName>
        <ecNumber evidence="7">3.1.1.13</ecNumber>
    </recommendedName>
    <alternativeName>
        <fullName evidence="6">Lipid droplet-associated serine hydrolase</fullName>
    </alternativeName>
</protein>
<dbReference type="AlphaFoldDB" id="A0A2A2JRE7"/>
<comment type="subcellular location">
    <subcellularLocation>
        <location evidence="1">Lipid droplet</location>
    </subcellularLocation>
</comment>
<accession>A0A2A2JRE7</accession>
<gene>
    <name evidence="9" type="ORF">WR25_12551</name>
</gene>
<dbReference type="Proteomes" id="UP000218231">
    <property type="component" value="Unassembled WGS sequence"/>
</dbReference>
<dbReference type="InterPro" id="IPR019363">
    <property type="entry name" value="LDAH"/>
</dbReference>
<evidence type="ECO:0000313" key="10">
    <source>
        <dbReference type="Proteomes" id="UP000218231"/>
    </source>
</evidence>
<keyword evidence="5" id="KW-0378">Hydrolase</keyword>
<dbReference type="EMBL" id="LIAE01010268">
    <property type="protein sequence ID" value="PAV64235.1"/>
    <property type="molecule type" value="Genomic_DNA"/>
</dbReference>
<evidence type="ECO:0000256" key="5">
    <source>
        <dbReference type="ARBA" id="ARBA00022801"/>
    </source>
</evidence>
<reference evidence="9 10" key="1">
    <citation type="journal article" date="2017" name="Curr. Biol.">
        <title>Genome architecture and evolution of a unichromosomal asexual nematode.</title>
        <authorList>
            <person name="Fradin H."/>
            <person name="Zegar C."/>
            <person name="Gutwein M."/>
            <person name="Lucas J."/>
            <person name="Kovtun M."/>
            <person name="Corcoran D."/>
            <person name="Baugh L.R."/>
            <person name="Kiontke K."/>
            <person name="Gunsalus K."/>
            <person name="Fitch D.H."/>
            <person name="Piano F."/>
        </authorList>
    </citation>
    <scope>NUCLEOTIDE SEQUENCE [LARGE SCALE GENOMIC DNA]</scope>
    <source>
        <strain evidence="9">PF1309</strain>
    </source>
</reference>
<organism evidence="9 10">
    <name type="scientific">Diploscapter pachys</name>
    <dbReference type="NCBI Taxonomy" id="2018661"/>
    <lineage>
        <taxon>Eukaryota</taxon>
        <taxon>Metazoa</taxon>
        <taxon>Ecdysozoa</taxon>
        <taxon>Nematoda</taxon>
        <taxon>Chromadorea</taxon>
        <taxon>Rhabditida</taxon>
        <taxon>Rhabditina</taxon>
        <taxon>Rhabditomorpha</taxon>
        <taxon>Rhabditoidea</taxon>
        <taxon>Rhabditidae</taxon>
        <taxon>Diploscapter</taxon>
    </lineage>
</organism>
<name>A0A2A2JRE7_9BILA</name>
<dbReference type="OrthoDB" id="448051at2759"/>
<dbReference type="EC" id="3.1.1.13" evidence="7"/>
<dbReference type="Gene3D" id="3.40.50.1820">
    <property type="entry name" value="alpha/beta hydrolase"/>
    <property type="match status" value="1"/>
</dbReference>
<sequence>MLREILRKSEWVLVGGKWTRVSIMGTDISPSAIEVSNRGDSDDRIVILMIPGNPGNELFYADFGRRVIRQLLSREERLGTKKQQFLFYTVSHLNHVNMPLELHDTGGHNRDDRFKLDVQVQHKLDFIKEHLPRGHKVYIFGHSIGSYMMLKVLPYIKDDFNIRKVVGLFPTVERMATSPNGVRLRRLLATLDTNDWLTKTLSFWIDYLPYKWKYWLANFHLTGNNVPTEVVEAASELLCKNVFRNIVHMSHNELDTVIHFDSQLIAFPENIYFYYGTEDAWAPLTYGLEMQDRMPKGHVIIDDKNSEHAFVIKDGPVMAEKLLQFIN</sequence>
<dbReference type="Pfam" id="PF10230">
    <property type="entry name" value="LIDHydrolase"/>
    <property type="match status" value="1"/>
</dbReference>
<comment type="catalytic activity">
    <reaction evidence="8">
        <text>a cholesterol ester + H2O = cholesterol + a fatty acid + H(+)</text>
        <dbReference type="Rhea" id="RHEA:36403"/>
        <dbReference type="ChEBI" id="CHEBI:15377"/>
        <dbReference type="ChEBI" id="CHEBI:15378"/>
        <dbReference type="ChEBI" id="CHEBI:16113"/>
        <dbReference type="ChEBI" id="CHEBI:17002"/>
        <dbReference type="ChEBI" id="CHEBI:28868"/>
        <dbReference type="EC" id="3.1.1.13"/>
    </reaction>
    <physiologicalReaction direction="left-to-right" evidence="8">
        <dbReference type="Rhea" id="RHEA:36404"/>
    </physiologicalReaction>
</comment>
<dbReference type="FunFam" id="3.40.50.1820:FF:000448">
    <property type="entry name" value="Protein CBG16920"/>
    <property type="match status" value="1"/>
</dbReference>
<keyword evidence="10" id="KW-1185">Reference proteome</keyword>
<evidence type="ECO:0000256" key="8">
    <source>
        <dbReference type="ARBA" id="ARBA00049527"/>
    </source>
</evidence>
<evidence type="ECO:0000256" key="6">
    <source>
        <dbReference type="ARBA" id="ARBA00031924"/>
    </source>
</evidence>
<dbReference type="STRING" id="2018661.A0A2A2JRE7"/>
<evidence type="ECO:0000256" key="4">
    <source>
        <dbReference type="ARBA" id="ARBA00022677"/>
    </source>
</evidence>
<evidence type="ECO:0000313" key="9">
    <source>
        <dbReference type="EMBL" id="PAV64235.1"/>
    </source>
</evidence>
<evidence type="ECO:0000256" key="1">
    <source>
        <dbReference type="ARBA" id="ARBA00004502"/>
    </source>
</evidence>
<evidence type="ECO:0000256" key="3">
    <source>
        <dbReference type="ARBA" id="ARBA00019242"/>
    </source>
</evidence>